<keyword evidence="1" id="KW-1133">Transmembrane helix</keyword>
<keyword evidence="1" id="KW-0472">Membrane</keyword>
<organism evidence="2 3">
    <name type="scientific">Thiopseudomonas alkaliphila</name>
    <dbReference type="NCBI Taxonomy" id="1697053"/>
    <lineage>
        <taxon>Bacteria</taxon>
        <taxon>Pseudomonadati</taxon>
        <taxon>Pseudomonadota</taxon>
        <taxon>Gammaproteobacteria</taxon>
        <taxon>Pseudomonadales</taxon>
        <taxon>Pseudomonadaceae</taxon>
        <taxon>Thiopseudomonas</taxon>
    </lineage>
</organism>
<dbReference type="GeneID" id="93982987"/>
<dbReference type="Proteomes" id="UP000063953">
    <property type="component" value="Chromosome"/>
</dbReference>
<dbReference type="KEGG" id="pbb:AKN87_01720"/>
<dbReference type="STRING" id="1697053.AKN87_01720"/>
<evidence type="ECO:0000256" key="1">
    <source>
        <dbReference type="SAM" id="Phobius"/>
    </source>
</evidence>
<feature type="transmembrane region" description="Helical" evidence="1">
    <location>
        <begin position="112"/>
        <end position="132"/>
    </location>
</feature>
<evidence type="ECO:0000313" key="3">
    <source>
        <dbReference type="Proteomes" id="UP000063953"/>
    </source>
</evidence>
<name>A0A0K1XGZ4_9GAMM</name>
<keyword evidence="3" id="KW-1185">Reference proteome</keyword>
<proteinExistence type="predicted"/>
<sequence>MRKALYFLGLSIILSAALYPLKIPVDKSYISTLYTTASIMFSIGMGVICTFNPEKIKNKNIYNNIKNKVIALRTNFLWVFGITTTGFTAVQAISSNVTLNLGSVILHVQPALDIFCAVLLIISMCYFILNFLSMQSLVFEIHETD</sequence>
<dbReference type="EMBL" id="CP012365">
    <property type="protein sequence ID" value="AKX60452.1"/>
    <property type="molecule type" value="Genomic_DNA"/>
</dbReference>
<dbReference type="AlphaFoldDB" id="A0A0K1XGZ4"/>
<dbReference type="RefSeq" id="WP_053101757.1">
    <property type="nucleotide sequence ID" value="NZ_CP012358.1"/>
</dbReference>
<protein>
    <submittedName>
        <fullName evidence="2">Uncharacterized protein</fullName>
    </submittedName>
</protein>
<feature type="transmembrane region" description="Helical" evidence="1">
    <location>
        <begin position="30"/>
        <end position="51"/>
    </location>
</feature>
<reference evidence="2 3" key="1">
    <citation type="journal article" date="2015" name="Genome Announc.">
        <title>Genome Sequences of Oblitimonas alkaliphila gen. nov. sp. nov. (Proposed), a Novel Bacterium of the Pseudomonadaceae Family.</title>
        <authorList>
            <person name="Lauer A.C."/>
            <person name="Nicholson A.C."/>
            <person name="Humrighouse B.W."/>
            <person name="Emery B."/>
            <person name="Drobish A."/>
            <person name="Juieng P."/>
            <person name="Loparev V."/>
            <person name="McQuiston J.R."/>
        </authorList>
    </citation>
    <scope>NUCLEOTIDE SEQUENCE [LARGE SCALE GENOMIC DNA]</scope>
    <source>
        <strain evidence="2 3">E5571</strain>
    </source>
</reference>
<evidence type="ECO:0000313" key="2">
    <source>
        <dbReference type="EMBL" id="AKX60452.1"/>
    </source>
</evidence>
<feature type="transmembrane region" description="Helical" evidence="1">
    <location>
        <begin position="72"/>
        <end position="92"/>
    </location>
</feature>
<gene>
    <name evidence="2" type="ORF">AKN88_11330</name>
</gene>
<accession>A0A0K1XGZ4</accession>
<keyword evidence="1" id="KW-0812">Transmembrane</keyword>